<dbReference type="InterPro" id="IPR002327">
    <property type="entry name" value="Cyt_c_1A/1B"/>
</dbReference>
<dbReference type="InterPro" id="IPR009056">
    <property type="entry name" value="Cyt_c-like_dom"/>
</dbReference>
<keyword evidence="10" id="KW-1185">Reference proteome</keyword>
<evidence type="ECO:0000256" key="7">
    <source>
        <dbReference type="SAM" id="MobiDB-lite"/>
    </source>
</evidence>
<dbReference type="Pfam" id="PF00034">
    <property type="entry name" value="Cytochrom_C"/>
    <property type="match status" value="1"/>
</dbReference>
<dbReference type="EMBL" id="JBEPLJ010000002">
    <property type="protein sequence ID" value="MET3584622.1"/>
    <property type="molecule type" value="Genomic_DNA"/>
</dbReference>
<evidence type="ECO:0000256" key="4">
    <source>
        <dbReference type="ARBA" id="ARBA00022982"/>
    </source>
</evidence>
<feature type="domain" description="Cytochrome c" evidence="8">
    <location>
        <begin position="69"/>
        <end position="173"/>
    </location>
</feature>
<evidence type="ECO:0000256" key="1">
    <source>
        <dbReference type="ARBA" id="ARBA00022448"/>
    </source>
</evidence>
<protein>
    <submittedName>
        <fullName evidence="9">Cytochrome c</fullName>
    </submittedName>
</protein>
<keyword evidence="2 6" id="KW-0349">Heme</keyword>
<reference evidence="9 10" key="1">
    <citation type="submission" date="2024-06" db="EMBL/GenBank/DDBJ databases">
        <title>Genomic Encyclopedia of Type Strains, Phase IV (KMG-IV): sequencing the most valuable type-strain genomes for metagenomic binning, comparative biology and taxonomic classification.</title>
        <authorList>
            <person name="Goeker M."/>
        </authorList>
    </citation>
    <scope>NUCLEOTIDE SEQUENCE [LARGE SCALE GENOMIC DNA]</scope>
    <source>
        <strain evidence="9 10">DSM 105042</strain>
    </source>
</reference>
<dbReference type="PROSITE" id="PS51007">
    <property type="entry name" value="CYTC"/>
    <property type="match status" value="1"/>
</dbReference>
<proteinExistence type="predicted"/>
<dbReference type="PANTHER" id="PTHR11961">
    <property type="entry name" value="CYTOCHROME C"/>
    <property type="match status" value="1"/>
</dbReference>
<dbReference type="PRINTS" id="PR00604">
    <property type="entry name" value="CYTCHRMECIAB"/>
</dbReference>
<evidence type="ECO:0000313" key="9">
    <source>
        <dbReference type="EMBL" id="MET3584622.1"/>
    </source>
</evidence>
<name>A0ABV2H254_9HYPH</name>
<evidence type="ECO:0000256" key="3">
    <source>
        <dbReference type="ARBA" id="ARBA00022723"/>
    </source>
</evidence>
<dbReference type="Gene3D" id="1.10.760.10">
    <property type="entry name" value="Cytochrome c-like domain"/>
    <property type="match status" value="1"/>
</dbReference>
<evidence type="ECO:0000256" key="2">
    <source>
        <dbReference type="ARBA" id="ARBA00022617"/>
    </source>
</evidence>
<evidence type="ECO:0000256" key="6">
    <source>
        <dbReference type="PROSITE-ProRule" id="PRU00433"/>
    </source>
</evidence>
<keyword evidence="4" id="KW-0249">Electron transport</keyword>
<evidence type="ECO:0000259" key="8">
    <source>
        <dbReference type="PROSITE" id="PS51007"/>
    </source>
</evidence>
<feature type="region of interest" description="Disordered" evidence="7">
    <location>
        <begin position="173"/>
        <end position="287"/>
    </location>
</feature>
<keyword evidence="5 6" id="KW-0408">Iron</keyword>
<keyword evidence="3 6" id="KW-0479">Metal-binding</keyword>
<accession>A0ABV2H254</accession>
<dbReference type="SUPFAM" id="SSF46626">
    <property type="entry name" value="Cytochrome c"/>
    <property type="match status" value="1"/>
</dbReference>
<feature type="compositionally biased region" description="Polar residues" evidence="7">
    <location>
        <begin position="276"/>
        <end position="287"/>
    </location>
</feature>
<dbReference type="RefSeq" id="WP_247242502.1">
    <property type="nucleotide sequence ID" value="NZ_JALJRA010000002.1"/>
</dbReference>
<feature type="compositionally biased region" description="Low complexity" evidence="7">
    <location>
        <begin position="182"/>
        <end position="246"/>
    </location>
</feature>
<evidence type="ECO:0000313" key="10">
    <source>
        <dbReference type="Proteomes" id="UP001549031"/>
    </source>
</evidence>
<sequence length="287" mass="28502">MNSYVNMAVGAFLATVFVMMTVSIASEGIWHSEAPEQAGFAIVAAETGGEGEGAAEEAAVPIATLLASADAGAGESSFKKCASCHTAEQGGANKVGPNLWGVVNRPIASHEGFSYSAAMQDFSEGQSVVWDYDHLSYFLEAPKQHIPGTAMGFAGLKKDDERANVIAYLRSLSDSPAPLPEPEAAAAPADEAAPAAEGAAPAAEGAAPAAEGTAPAAEGAAPAAEGQAPAAETAPAAEGTGTQPAAQNPAATGNQAAPAVQNAEPTADQVAPPEQPGTTGEQPAPNN</sequence>
<dbReference type="Proteomes" id="UP001549031">
    <property type="component" value="Unassembled WGS sequence"/>
</dbReference>
<comment type="caution">
    <text evidence="9">The sequence shown here is derived from an EMBL/GenBank/DDBJ whole genome shotgun (WGS) entry which is preliminary data.</text>
</comment>
<evidence type="ECO:0000256" key="5">
    <source>
        <dbReference type="ARBA" id="ARBA00023004"/>
    </source>
</evidence>
<keyword evidence="1" id="KW-0813">Transport</keyword>
<organism evidence="9 10">
    <name type="scientific">Pseudorhizobium tarimense</name>
    <dbReference type="NCBI Taxonomy" id="1079109"/>
    <lineage>
        <taxon>Bacteria</taxon>
        <taxon>Pseudomonadati</taxon>
        <taxon>Pseudomonadota</taxon>
        <taxon>Alphaproteobacteria</taxon>
        <taxon>Hyphomicrobiales</taxon>
        <taxon>Rhizobiaceae</taxon>
        <taxon>Rhizobium/Agrobacterium group</taxon>
        <taxon>Pseudorhizobium</taxon>
    </lineage>
</organism>
<dbReference type="InterPro" id="IPR036909">
    <property type="entry name" value="Cyt_c-like_dom_sf"/>
</dbReference>
<gene>
    <name evidence="9" type="ORF">ABID21_000717</name>
</gene>